<keyword evidence="1" id="KW-0175">Coiled coil</keyword>
<evidence type="ECO:0008006" key="4">
    <source>
        <dbReference type="Google" id="ProtNLM"/>
    </source>
</evidence>
<feature type="coiled-coil region" evidence="1">
    <location>
        <begin position="253"/>
        <end position="287"/>
    </location>
</feature>
<dbReference type="EMBL" id="OC318341">
    <property type="protein sequence ID" value="CAD7401578.1"/>
    <property type="molecule type" value="Genomic_DNA"/>
</dbReference>
<dbReference type="Pfam" id="PF24917">
    <property type="entry name" value="BLTP3A_B"/>
    <property type="match status" value="1"/>
</dbReference>
<accession>A0A7R9CT97</accession>
<name>A0A7R9CT97_TIMCR</name>
<dbReference type="PANTHER" id="PTHR22774:SF11">
    <property type="entry name" value="CHOREIN N-TERMINAL DOMAIN-CONTAINING PROTEIN"/>
    <property type="match status" value="1"/>
</dbReference>
<feature type="region of interest" description="Disordered" evidence="2">
    <location>
        <begin position="313"/>
        <end position="347"/>
    </location>
</feature>
<evidence type="ECO:0000256" key="2">
    <source>
        <dbReference type="SAM" id="MobiDB-lite"/>
    </source>
</evidence>
<dbReference type="InterPro" id="IPR026728">
    <property type="entry name" value="BLTP3A/B"/>
</dbReference>
<evidence type="ECO:0000313" key="3">
    <source>
        <dbReference type="EMBL" id="CAD7401578.1"/>
    </source>
</evidence>
<feature type="region of interest" description="Disordered" evidence="2">
    <location>
        <begin position="375"/>
        <end position="398"/>
    </location>
</feature>
<gene>
    <name evidence="3" type="ORF">TCEB3V08_LOCUS6071</name>
</gene>
<dbReference type="AlphaFoldDB" id="A0A7R9CT97"/>
<sequence length="460" mass="51388">MVATDRDNLEKRNQNIECKRDKENGGHENEVSEQHLSCYKNKFSCRSRAWLDAPLDPTSSPKVRLRMTHIVSPGEIVDRNSYKDWCKDDVVIRLNDIDLELNMSTIVGLTDLVEDEIIQAPLPMQIFLENLKVRLNEDRPSSNITSPGPVPVDASLVNLKINRERDGIFHVEPLLSPGGDACVEGDSCVGVDSSGRGDADVRRDMALLERRVHQMSQENSELKRQLTVLSRVSEQNEVLRRSAEESQILRSCLSTAQDEVAALLEEKRALIDRVRSLQDRVEQLQRTSAGWYSTPWTSWPRAVSWSLLKKLQPPHPKDLDDPDQAGDTGRRELTLPPPPYIGMSDTRDSCLPPIQGGNRRYSLLPLKLAPELTTQPVWPRPADQEPQGLRPKSPEPHQSANAITCRRLNSLTHGVQPISGTMARAILRRGLSAQPCALLIWGIPGAGPHPSSCSCDFRGC</sequence>
<reference evidence="3" key="1">
    <citation type="submission" date="2020-11" db="EMBL/GenBank/DDBJ databases">
        <authorList>
            <person name="Tran Van P."/>
        </authorList>
    </citation>
    <scope>NUCLEOTIDE SEQUENCE</scope>
</reference>
<dbReference type="PANTHER" id="PTHR22774">
    <property type="entry name" value="CHOREIN N-TERMINAL DOMAIN-CONTAINING PROTEIN"/>
    <property type="match status" value="1"/>
</dbReference>
<feature type="region of interest" description="Disordered" evidence="2">
    <location>
        <begin position="1"/>
        <end position="31"/>
    </location>
</feature>
<proteinExistence type="predicted"/>
<evidence type="ECO:0000256" key="1">
    <source>
        <dbReference type="SAM" id="Coils"/>
    </source>
</evidence>
<protein>
    <recommendedName>
        <fullName evidence="4">UHRF1-binding protein 1-like</fullName>
    </recommendedName>
</protein>
<organism evidence="3">
    <name type="scientific">Timema cristinae</name>
    <name type="common">Walking stick</name>
    <dbReference type="NCBI Taxonomy" id="61476"/>
    <lineage>
        <taxon>Eukaryota</taxon>
        <taxon>Metazoa</taxon>
        <taxon>Ecdysozoa</taxon>
        <taxon>Arthropoda</taxon>
        <taxon>Hexapoda</taxon>
        <taxon>Insecta</taxon>
        <taxon>Pterygota</taxon>
        <taxon>Neoptera</taxon>
        <taxon>Polyneoptera</taxon>
        <taxon>Phasmatodea</taxon>
        <taxon>Timematodea</taxon>
        <taxon>Timematoidea</taxon>
        <taxon>Timematidae</taxon>
        <taxon>Timema</taxon>
    </lineage>
</organism>